<dbReference type="PANTHER" id="PTHR28110">
    <property type="entry name" value="TRANSMEMBRANE PROTEIN"/>
    <property type="match status" value="1"/>
</dbReference>
<dbReference type="EnsemblPlants" id="Pp3c16_22840V3.2">
    <property type="protein sequence ID" value="Pp3c16_22840V3.2"/>
    <property type="gene ID" value="Pp3c16_22840"/>
</dbReference>
<organism evidence="1 2">
    <name type="scientific">Physcomitrium patens</name>
    <name type="common">Spreading-leaved earth moss</name>
    <name type="synonym">Physcomitrella patens</name>
    <dbReference type="NCBI Taxonomy" id="3218"/>
    <lineage>
        <taxon>Eukaryota</taxon>
        <taxon>Viridiplantae</taxon>
        <taxon>Streptophyta</taxon>
        <taxon>Embryophyta</taxon>
        <taxon>Bryophyta</taxon>
        <taxon>Bryophytina</taxon>
        <taxon>Bryopsida</taxon>
        <taxon>Funariidae</taxon>
        <taxon>Funariales</taxon>
        <taxon>Funariaceae</taxon>
        <taxon>Physcomitrium</taxon>
    </lineage>
</organism>
<reference evidence="1 2" key="2">
    <citation type="journal article" date="2018" name="Plant J.">
        <title>The Physcomitrella patens chromosome-scale assembly reveals moss genome structure and evolution.</title>
        <authorList>
            <person name="Lang D."/>
            <person name="Ullrich K.K."/>
            <person name="Murat F."/>
            <person name="Fuchs J."/>
            <person name="Jenkins J."/>
            <person name="Haas F.B."/>
            <person name="Piednoel M."/>
            <person name="Gundlach H."/>
            <person name="Van Bel M."/>
            <person name="Meyberg R."/>
            <person name="Vives C."/>
            <person name="Morata J."/>
            <person name="Symeonidi A."/>
            <person name="Hiss M."/>
            <person name="Muchero W."/>
            <person name="Kamisugi Y."/>
            <person name="Saleh O."/>
            <person name="Blanc G."/>
            <person name="Decker E.L."/>
            <person name="van Gessel N."/>
            <person name="Grimwood J."/>
            <person name="Hayes R.D."/>
            <person name="Graham S.W."/>
            <person name="Gunter L.E."/>
            <person name="McDaniel S.F."/>
            <person name="Hoernstein S.N.W."/>
            <person name="Larsson A."/>
            <person name="Li F.W."/>
            <person name="Perroud P.F."/>
            <person name="Phillips J."/>
            <person name="Ranjan P."/>
            <person name="Rokshar D.S."/>
            <person name="Rothfels C.J."/>
            <person name="Schneider L."/>
            <person name="Shu S."/>
            <person name="Stevenson D.W."/>
            <person name="Thummler F."/>
            <person name="Tillich M."/>
            <person name="Villarreal Aguilar J.C."/>
            <person name="Widiez T."/>
            <person name="Wong G.K."/>
            <person name="Wymore A."/>
            <person name="Zhang Y."/>
            <person name="Zimmer A.D."/>
            <person name="Quatrano R.S."/>
            <person name="Mayer K.F.X."/>
            <person name="Goodstein D."/>
            <person name="Casacuberta J.M."/>
            <person name="Vandepoele K."/>
            <person name="Reski R."/>
            <person name="Cuming A.C."/>
            <person name="Tuskan G.A."/>
            <person name="Maumus F."/>
            <person name="Salse J."/>
            <person name="Schmutz J."/>
            <person name="Rensing S.A."/>
        </authorList>
    </citation>
    <scope>NUCLEOTIDE SEQUENCE [LARGE SCALE GENOMIC DNA]</scope>
    <source>
        <strain evidence="1 2">cv. Gransden 2004</strain>
    </source>
</reference>
<dbReference type="PANTHER" id="PTHR28110:SF1">
    <property type="entry name" value="TRANSMEMBRANE PROTEIN"/>
    <property type="match status" value="1"/>
</dbReference>
<reference evidence="1 2" key="1">
    <citation type="journal article" date="2008" name="Science">
        <title>The Physcomitrella genome reveals evolutionary insights into the conquest of land by plants.</title>
        <authorList>
            <person name="Rensing S."/>
            <person name="Lang D."/>
            <person name="Zimmer A."/>
            <person name="Terry A."/>
            <person name="Salamov A."/>
            <person name="Shapiro H."/>
            <person name="Nishiyama T."/>
            <person name="Perroud P.-F."/>
            <person name="Lindquist E."/>
            <person name="Kamisugi Y."/>
            <person name="Tanahashi T."/>
            <person name="Sakakibara K."/>
            <person name="Fujita T."/>
            <person name="Oishi K."/>
            <person name="Shin-I T."/>
            <person name="Kuroki Y."/>
            <person name="Toyoda A."/>
            <person name="Suzuki Y."/>
            <person name="Hashimoto A."/>
            <person name="Yamaguchi K."/>
            <person name="Sugano A."/>
            <person name="Kohara Y."/>
            <person name="Fujiyama A."/>
            <person name="Anterola A."/>
            <person name="Aoki S."/>
            <person name="Ashton N."/>
            <person name="Barbazuk W.B."/>
            <person name="Barker E."/>
            <person name="Bennetzen J."/>
            <person name="Bezanilla M."/>
            <person name="Blankenship R."/>
            <person name="Cho S.H."/>
            <person name="Dutcher S."/>
            <person name="Estelle M."/>
            <person name="Fawcett J.A."/>
            <person name="Gundlach H."/>
            <person name="Hanada K."/>
            <person name="Heyl A."/>
            <person name="Hicks K.A."/>
            <person name="Hugh J."/>
            <person name="Lohr M."/>
            <person name="Mayer K."/>
            <person name="Melkozernov A."/>
            <person name="Murata T."/>
            <person name="Nelson D."/>
            <person name="Pils B."/>
            <person name="Prigge M."/>
            <person name="Reiss B."/>
            <person name="Renner T."/>
            <person name="Rombauts S."/>
            <person name="Rushton P."/>
            <person name="Sanderfoot A."/>
            <person name="Schween G."/>
            <person name="Shiu S.-H."/>
            <person name="Stueber K."/>
            <person name="Theodoulou F.L."/>
            <person name="Tu H."/>
            <person name="Van de Peer Y."/>
            <person name="Verrier P.J."/>
            <person name="Waters E."/>
            <person name="Wood A."/>
            <person name="Yang L."/>
            <person name="Cove D."/>
            <person name="Cuming A."/>
            <person name="Hasebe M."/>
            <person name="Lucas S."/>
            <person name="Mishler D.B."/>
            <person name="Reski R."/>
            <person name="Grigoriev I."/>
            <person name="Quatrano R.S."/>
            <person name="Boore J.L."/>
        </authorList>
    </citation>
    <scope>NUCLEOTIDE SEQUENCE [LARGE SCALE GENOMIC DNA]</scope>
    <source>
        <strain evidence="1 2">cv. Gransden 2004</strain>
    </source>
</reference>
<dbReference type="InterPro" id="IPR055323">
    <property type="entry name" value="C57A10.07/YOR238W"/>
</dbReference>
<evidence type="ECO:0000313" key="2">
    <source>
        <dbReference type="Proteomes" id="UP000006727"/>
    </source>
</evidence>
<dbReference type="Gramene" id="Pp3c16_22840V3.3">
    <property type="protein sequence ID" value="Pp3c16_22840V3.3"/>
    <property type="gene ID" value="Pp3c16_22840"/>
</dbReference>
<protein>
    <submittedName>
        <fullName evidence="1">Uncharacterized protein</fullName>
    </submittedName>
</protein>
<dbReference type="Proteomes" id="UP000006727">
    <property type="component" value="Chromosome 16"/>
</dbReference>
<dbReference type="AlphaFoldDB" id="A0A7I4B5L9"/>
<dbReference type="InParanoid" id="A0A7I4B5L9"/>
<name>A0A7I4B5L9_PHYPA</name>
<sequence>MGTLLRAHKNARPGSAAQIYWNVAESMDWFCDKESVRQRTLTEEFVRDRFEKLLFSLCGFCKLTRCYLSNITVVSYDFRSEDSPTIKATRCCSQSRKCFFFKSRFLPPPRLIWARGEKSVGIVSGGPARPQSGVARKGNLQ</sequence>
<accession>A0A7I4B5L9</accession>
<dbReference type="EnsemblPlants" id="Pp3c16_22840V3.3">
    <property type="protein sequence ID" value="Pp3c16_22840V3.3"/>
    <property type="gene ID" value="Pp3c16_22840"/>
</dbReference>
<reference evidence="1" key="3">
    <citation type="submission" date="2020-12" db="UniProtKB">
        <authorList>
            <consortium name="EnsemblPlants"/>
        </authorList>
    </citation>
    <scope>IDENTIFICATION</scope>
</reference>
<evidence type="ECO:0000313" key="1">
    <source>
        <dbReference type="EnsemblPlants" id="Pp3c16_22840V3.2"/>
    </source>
</evidence>
<dbReference type="Gramene" id="Pp3c16_22840V3.2">
    <property type="protein sequence ID" value="Pp3c16_22840V3.2"/>
    <property type="gene ID" value="Pp3c16_22840"/>
</dbReference>
<proteinExistence type="predicted"/>
<keyword evidence="2" id="KW-1185">Reference proteome</keyword>
<dbReference type="EMBL" id="ABEU02000016">
    <property type="status" value="NOT_ANNOTATED_CDS"/>
    <property type="molecule type" value="Genomic_DNA"/>
</dbReference>